<proteinExistence type="predicted"/>
<protein>
    <submittedName>
        <fullName evidence="2">Uncharacterized protein</fullName>
    </submittedName>
</protein>
<dbReference type="Proteomes" id="UP000823674">
    <property type="component" value="Chromosome A01"/>
</dbReference>
<reference evidence="2 3" key="1">
    <citation type="submission" date="2021-03" db="EMBL/GenBank/DDBJ databases">
        <authorList>
            <person name="King G.J."/>
            <person name="Bancroft I."/>
            <person name="Baten A."/>
            <person name="Bloomfield J."/>
            <person name="Borpatragohain P."/>
            <person name="He Z."/>
            <person name="Irish N."/>
            <person name="Irwin J."/>
            <person name="Liu K."/>
            <person name="Mauleon R.P."/>
            <person name="Moore J."/>
            <person name="Morris R."/>
            <person name="Ostergaard L."/>
            <person name="Wang B."/>
            <person name="Wells R."/>
        </authorList>
    </citation>
    <scope>NUCLEOTIDE SEQUENCE [LARGE SCALE GENOMIC DNA]</scope>
    <source>
        <strain evidence="2">R-o-18</strain>
        <tissue evidence="2">Leaf</tissue>
    </source>
</reference>
<accession>A0ABQ7NW59</accession>
<gene>
    <name evidence="2" type="primary">A01g506720.1_BraROA</name>
    <name evidence="2" type="ORF">IGI04_002655</name>
</gene>
<evidence type="ECO:0000313" key="3">
    <source>
        <dbReference type="Proteomes" id="UP000823674"/>
    </source>
</evidence>
<evidence type="ECO:0000313" key="2">
    <source>
        <dbReference type="EMBL" id="KAG5415088.1"/>
    </source>
</evidence>
<feature type="region of interest" description="Disordered" evidence="1">
    <location>
        <begin position="101"/>
        <end position="131"/>
    </location>
</feature>
<comment type="caution">
    <text evidence="2">The sequence shown here is derived from an EMBL/GenBank/DDBJ whole genome shotgun (WGS) entry which is preliminary data.</text>
</comment>
<name>A0ABQ7NW59_BRACM</name>
<organism evidence="2 3">
    <name type="scientific">Brassica rapa subsp. trilocularis</name>
    <dbReference type="NCBI Taxonomy" id="1813537"/>
    <lineage>
        <taxon>Eukaryota</taxon>
        <taxon>Viridiplantae</taxon>
        <taxon>Streptophyta</taxon>
        <taxon>Embryophyta</taxon>
        <taxon>Tracheophyta</taxon>
        <taxon>Spermatophyta</taxon>
        <taxon>Magnoliopsida</taxon>
        <taxon>eudicotyledons</taxon>
        <taxon>Gunneridae</taxon>
        <taxon>Pentapetalae</taxon>
        <taxon>rosids</taxon>
        <taxon>malvids</taxon>
        <taxon>Brassicales</taxon>
        <taxon>Brassicaceae</taxon>
        <taxon>Brassiceae</taxon>
        <taxon>Brassica</taxon>
    </lineage>
</organism>
<dbReference type="EMBL" id="JADBGQ010000001">
    <property type="protein sequence ID" value="KAG5415088.1"/>
    <property type="molecule type" value="Genomic_DNA"/>
</dbReference>
<sequence>RSKNRPPYKYYPSLSLRLPLQQFVSVEGQSSICWGQKRLRRNYHPKILVDRISERVSKRRDVIFVKITYTRFLRRSILWDSNRTNQARSLRSDRATKLGRYVATERSSRSRPSDRPARSLRSNRARAKARSLRSDRAIVPLATELSQARSLRTLVPLGRYVATELSQARSLRSDRAIVPLGRYVATELSQARSLRSDRAQAKAPSLRSDRALVSLGRYVATGTGLEPKFDRCVAIEPFRTSIRHQSMHSRQTFECYLPKTVASSVHFSRYPNSSIKLRGLETAENS</sequence>
<keyword evidence="3" id="KW-1185">Reference proteome</keyword>
<feature type="compositionally biased region" description="Basic and acidic residues" evidence="1">
    <location>
        <begin position="106"/>
        <end position="117"/>
    </location>
</feature>
<feature type="compositionally biased region" description="Basic residues" evidence="1">
    <location>
        <begin position="121"/>
        <end position="131"/>
    </location>
</feature>
<feature type="non-terminal residue" evidence="2">
    <location>
        <position position="1"/>
    </location>
</feature>
<evidence type="ECO:0000256" key="1">
    <source>
        <dbReference type="SAM" id="MobiDB-lite"/>
    </source>
</evidence>